<keyword evidence="3" id="KW-1185">Reference proteome</keyword>
<feature type="transmembrane region" description="Helical" evidence="1">
    <location>
        <begin position="87"/>
        <end position="108"/>
    </location>
</feature>
<organism evidence="2 3">
    <name type="scientific">Niabella yanshanensis</name>
    <dbReference type="NCBI Taxonomy" id="577386"/>
    <lineage>
        <taxon>Bacteria</taxon>
        <taxon>Pseudomonadati</taxon>
        <taxon>Bacteroidota</taxon>
        <taxon>Chitinophagia</taxon>
        <taxon>Chitinophagales</taxon>
        <taxon>Chitinophagaceae</taxon>
        <taxon>Niabella</taxon>
    </lineage>
</organism>
<keyword evidence="1" id="KW-0472">Membrane</keyword>
<feature type="transmembrane region" description="Helical" evidence="1">
    <location>
        <begin position="53"/>
        <end position="75"/>
    </location>
</feature>
<evidence type="ECO:0000256" key="1">
    <source>
        <dbReference type="SAM" id="Phobius"/>
    </source>
</evidence>
<proteinExistence type="predicted"/>
<feature type="transmembrane region" description="Helical" evidence="1">
    <location>
        <begin position="120"/>
        <end position="141"/>
    </location>
</feature>
<keyword evidence="1" id="KW-1133">Transmembrane helix</keyword>
<dbReference type="EMBL" id="CP139960">
    <property type="protein sequence ID" value="WQD39953.1"/>
    <property type="molecule type" value="Genomic_DNA"/>
</dbReference>
<reference evidence="2 3" key="1">
    <citation type="submission" date="2023-12" db="EMBL/GenBank/DDBJ databases">
        <title>Genome sequencing and assembly of bacterial species from a model synthetic community.</title>
        <authorList>
            <person name="Hogle S.L."/>
        </authorList>
    </citation>
    <scope>NUCLEOTIDE SEQUENCE [LARGE SCALE GENOMIC DNA]</scope>
    <source>
        <strain evidence="2 3">HAMBI_3031</strain>
    </source>
</reference>
<gene>
    <name evidence="2" type="ORF">U0035_07310</name>
</gene>
<dbReference type="Proteomes" id="UP001325680">
    <property type="component" value="Chromosome"/>
</dbReference>
<evidence type="ECO:0000313" key="2">
    <source>
        <dbReference type="EMBL" id="WQD39953.1"/>
    </source>
</evidence>
<evidence type="ECO:0000313" key="3">
    <source>
        <dbReference type="Proteomes" id="UP001325680"/>
    </source>
</evidence>
<accession>A0ABZ0W9J3</accession>
<name>A0ABZ0W9J3_9BACT</name>
<sequence>MKREILKTTLVAGILDIFGAFAQNYVARKTPPDIILRYIASGLFGKTAFTGGALYPLVGLLCHFLIVLACVVVYFKLFPRMQFLQKNIFLSALLVALIAWAVTTLLVVPLSKIGASSFELSAALTAIAILFFCIGLPIAFFTRQYFKPPATDQYRH</sequence>
<keyword evidence="1" id="KW-0812">Transmembrane</keyword>
<protein>
    <submittedName>
        <fullName evidence="2">Uncharacterized protein</fullName>
    </submittedName>
</protein>
<dbReference type="RefSeq" id="WP_114789349.1">
    <property type="nucleotide sequence ID" value="NZ_CP139960.1"/>
</dbReference>